<dbReference type="EMBL" id="JABEYC010000700">
    <property type="protein sequence ID" value="KAF4974845.1"/>
    <property type="molecule type" value="Genomic_DNA"/>
</dbReference>
<dbReference type="Proteomes" id="UP000635477">
    <property type="component" value="Unassembled WGS sequence"/>
</dbReference>
<evidence type="ECO:0000256" key="1">
    <source>
        <dbReference type="SAM" id="MobiDB-lite"/>
    </source>
</evidence>
<feature type="region of interest" description="Disordered" evidence="1">
    <location>
        <begin position="1"/>
        <end position="26"/>
    </location>
</feature>
<dbReference type="AlphaFoldDB" id="A0A8H4XGY1"/>
<comment type="caution">
    <text evidence="2">The sequence shown here is derived from an EMBL/GenBank/DDBJ whole genome shotgun (WGS) entry which is preliminary data.</text>
</comment>
<feature type="region of interest" description="Disordered" evidence="1">
    <location>
        <begin position="46"/>
        <end position="76"/>
    </location>
</feature>
<name>A0A8H4XGY1_9HYPO</name>
<reference evidence="2" key="1">
    <citation type="journal article" date="2020" name="BMC Genomics">
        <title>Correction to: Identification and distribution of gene clusters required for synthesis of sphingolipid metabolism inhibitors in diverse species of the filamentous fungus Fusarium.</title>
        <authorList>
            <person name="Kim H.S."/>
            <person name="Lohmar J.M."/>
            <person name="Busman M."/>
            <person name="Brown D.W."/>
            <person name="Naumann T.A."/>
            <person name="Divon H.H."/>
            <person name="Lysoe E."/>
            <person name="Uhlig S."/>
            <person name="Proctor R.H."/>
        </authorList>
    </citation>
    <scope>NUCLEOTIDE SEQUENCE</scope>
    <source>
        <strain evidence="2">NRRL 22465</strain>
    </source>
</reference>
<sequence>MAEQAKAKLQAVLDNPGRNDASSYRQRVLTTKYPTGAGSDMINVVNRRESTSSHASADQERRKWGRIKNWMNRPAY</sequence>
<feature type="compositionally biased region" description="Basic and acidic residues" evidence="1">
    <location>
        <begin position="46"/>
        <end position="62"/>
    </location>
</feature>
<proteinExistence type="predicted"/>
<evidence type="ECO:0000313" key="2">
    <source>
        <dbReference type="EMBL" id="KAF4974845.1"/>
    </source>
</evidence>
<evidence type="ECO:0000313" key="3">
    <source>
        <dbReference type="Proteomes" id="UP000635477"/>
    </source>
</evidence>
<protein>
    <submittedName>
        <fullName evidence="2">Uncharacterized protein</fullName>
    </submittedName>
</protein>
<dbReference type="OrthoDB" id="4624666at2759"/>
<reference evidence="2" key="2">
    <citation type="submission" date="2020-05" db="EMBL/GenBank/DDBJ databases">
        <authorList>
            <person name="Kim H.-S."/>
            <person name="Proctor R.H."/>
            <person name="Brown D.W."/>
        </authorList>
    </citation>
    <scope>NUCLEOTIDE SEQUENCE</scope>
    <source>
        <strain evidence="2">NRRL 22465</strain>
    </source>
</reference>
<accession>A0A8H4XGY1</accession>
<gene>
    <name evidence="2" type="ORF">FZEAL_8306</name>
</gene>
<organism evidence="2 3">
    <name type="scientific">Fusarium zealandicum</name>
    <dbReference type="NCBI Taxonomy" id="1053134"/>
    <lineage>
        <taxon>Eukaryota</taxon>
        <taxon>Fungi</taxon>
        <taxon>Dikarya</taxon>
        <taxon>Ascomycota</taxon>
        <taxon>Pezizomycotina</taxon>
        <taxon>Sordariomycetes</taxon>
        <taxon>Hypocreomycetidae</taxon>
        <taxon>Hypocreales</taxon>
        <taxon>Nectriaceae</taxon>
        <taxon>Fusarium</taxon>
        <taxon>Fusarium staphyleae species complex</taxon>
    </lineage>
</organism>
<keyword evidence="3" id="KW-1185">Reference proteome</keyword>